<dbReference type="KEGG" id="tde:TDE_1802"/>
<dbReference type="KEGG" id="tde:TDE_1842"/>
<sequence>MRKKINFYLIILKLIKEINKIKVLQMVVVFIILGFIVKKLEK</sequence>
<reference evidence="3 4" key="1">
    <citation type="journal article" date="2004" name="Proc. Natl. Acad. Sci. U.S.A.">
        <title>Comparison of the genome of the oral pathogen Treponema denticola with other spirochete genomes.</title>
        <authorList>
            <person name="Seshadri R."/>
            <person name="Myers G.S."/>
            <person name="Tettelin H."/>
            <person name="Eisen J.A."/>
            <person name="Heidelberg J.F."/>
            <person name="Dodson R.J."/>
            <person name="Davidsen T.M."/>
            <person name="DeBoy R.T."/>
            <person name="Fouts D.E."/>
            <person name="Haft D.H."/>
            <person name="Selengut J."/>
            <person name="Ren Q."/>
            <person name="Brinkac L.M."/>
            <person name="Madupu R."/>
            <person name="Kolonay J."/>
            <person name="Durkin S.A."/>
            <person name="Daugherty S.C."/>
            <person name="Shetty J."/>
            <person name="Shvartsbeyn A."/>
            <person name="Gebregeorgis E."/>
            <person name="Geer K."/>
            <person name="Tsegaye G."/>
            <person name="Malek J."/>
            <person name="Ayodeji B."/>
            <person name="Shatsman S."/>
            <person name="McLeod M.P."/>
            <person name="Smajs D."/>
            <person name="Howell J.K."/>
            <person name="Pal S."/>
            <person name="Amin A."/>
            <person name="Vashisth P."/>
            <person name="McNeill T.Z."/>
            <person name="Xiang Q."/>
            <person name="Sodergren E."/>
            <person name="Baca E."/>
            <person name="Weinstock G.M."/>
            <person name="Norris S.J."/>
            <person name="Fraser C.M."/>
            <person name="Paulsen I.T."/>
        </authorList>
    </citation>
    <scope>NUCLEOTIDE SEQUENCE [LARGE SCALE GENOMIC DNA]</scope>
    <source>
        <strain evidence="3">ATCC 35405</strain>
        <strain evidence="4">ATCC 35405 / DSM 14222 / CIP 103919 / JCM 8153 / KCTC 15104</strain>
    </source>
</reference>
<dbReference type="EMBL" id="AE017226">
    <property type="protein sequence ID" value="AAS12357.1"/>
    <property type="molecule type" value="Genomic_DNA"/>
</dbReference>
<keyword evidence="1" id="KW-0812">Transmembrane</keyword>
<dbReference type="AlphaFoldDB" id="Q73LM0"/>
<organism evidence="3 4">
    <name type="scientific">Treponema denticola (strain ATCC 35405 / DSM 14222 / CIP 103919 / JCM 8153 / KCTC 15104)</name>
    <dbReference type="NCBI Taxonomy" id="243275"/>
    <lineage>
        <taxon>Bacteria</taxon>
        <taxon>Pseudomonadati</taxon>
        <taxon>Spirochaetota</taxon>
        <taxon>Spirochaetia</taxon>
        <taxon>Spirochaetales</taxon>
        <taxon>Treponemataceae</taxon>
        <taxon>Treponema</taxon>
    </lineage>
</organism>
<proteinExistence type="predicted"/>
<dbReference type="EMBL" id="AE017226">
    <property type="protein sequence ID" value="AAS12317.1"/>
    <property type="molecule type" value="Genomic_DNA"/>
</dbReference>
<dbReference type="Proteomes" id="UP000008212">
    <property type="component" value="Chromosome"/>
</dbReference>
<dbReference type="PaxDb" id="243275-TDE_1802"/>
<keyword evidence="4" id="KW-1185">Reference proteome</keyword>
<evidence type="ECO:0000313" key="3">
    <source>
        <dbReference type="EMBL" id="AAS12357.1"/>
    </source>
</evidence>
<evidence type="ECO:0000313" key="2">
    <source>
        <dbReference type="EMBL" id="AAS12317.1"/>
    </source>
</evidence>
<evidence type="ECO:0000313" key="4">
    <source>
        <dbReference type="Proteomes" id="UP000008212"/>
    </source>
</evidence>
<gene>
    <name evidence="2" type="ordered locus">TDE_1802</name>
    <name evidence="3" type="ordered locus">TDE_1842</name>
</gene>
<dbReference type="HOGENOM" id="CLU_3259295_0_0_12"/>
<keyword evidence="1" id="KW-1133">Transmembrane helix</keyword>
<feature type="transmembrane region" description="Helical" evidence="1">
    <location>
        <begin position="21"/>
        <end position="37"/>
    </location>
</feature>
<dbReference type="PATRIC" id="fig|243275.7.peg.1714"/>
<evidence type="ECO:0000256" key="1">
    <source>
        <dbReference type="SAM" id="Phobius"/>
    </source>
</evidence>
<keyword evidence="1" id="KW-0472">Membrane</keyword>
<dbReference type="STRING" id="243275.TDE_1802"/>
<protein>
    <submittedName>
        <fullName evidence="3">Uncharacterized protein</fullName>
    </submittedName>
</protein>
<name>Q73LM0_TREDE</name>
<accession>Q73LM0</accession>